<dbReference type="GO" id="GO:0004713">
    <property type="term" value="F:protein tyrosine kinase activity"/>
    <property type="evidence" value="ECO:0007669"/>
    <property type="project" value="TreeGrafter"/>
</dbReference>
<evidence type="ECO:0000256" key="1">
    <source>
        <dbReference type="ARBA" id="ARBA00005132"/>
    </source>
</evidence>
<proteinExistence type="predicted"/>
<sequence length="228" mass="25831">MDIFNNMTRFYSLIKSKFIFLISFILLGVGCVTLYTIVAIKPVYSVSSTLIMKNMSTEKNDSQVIESLNLFQRQAKTYLEIAALPPVKEATNQALALSPEESSKIKSVKLTNDSGSQLMTLTIRATDRELAVNYIQQYVKQYKKFTAEKFGRDDLEVVSEALGSSKPVYPILWKNMFISLIVLTFIAFNMIFFRYILSDSIDSSEDLEELTGVPTLGMIPDIEKKGRR</sequence>
<evidence type="ECO:0000256" key="2">
    <source>
        <dbReference type="ARBA" id="ARBA00022903"/>
    </source>
</evidence>
<name>D0BKU7_9LACT</name>
<dbReference type="GO" id="GO:0005886">
    <property type="term" value="C:plasma membrane"/>
    <property type="evidence" value="ECO:0007669"/>
    <property type="project" value="TreeGrafter"/>
</dbReference>
<protein>
    <recommendedName>
        <fullName evidence="7">Polysaccharide chain length determinant N-terminal domain-containing protein</fullName>
    </recommendedName>
</protein>
<dbReference type="Proteomes" id="UP000002939">
    <property type="component" value="Unassembled WGS sequence"/>
</dbReference>
<reference evidence="5" key="2">
    <citation type="submission" date="2011-10" db="EMBL/GenBank/DDBJ databases">
        <title>The Genome Sequence of Granulicatella elegans ATCC 700633.</title>
        <authorList>
            <consortium name="The Broad Institute Genome Sequencing Platform"/>
            <consortium name="The Broad Institute Genome Sequencing Center for Infectious Disease"/>
            <person name="Earl A."/>
            <person name="Ward D."/>
            <person name="Feldgarden M."/>
            <person name="Gevers D."/>
            <person name="Sibley C.D."/>
            <person name="Field T.R."/>
            <person name="Grinwis M."/>
            <person name="Eshaghurshan C.S."/>
            <person name="Surette M.G."/>
            <person name="Young S.K."/>
            <person name="Zeng Q."/>
            <person name="Gargeya S."/>
            <person name="Fitzgerald M."/>
            <person name="Haas B."/>
            <person name="Abouelleil A."/>
            <person name="Alvarado L."/>
            <person name="Arachchi H.M."/>
            <person name="Berlin A."/>
            <person name="Brown A."/>
            <person name="Chapman S.B."/>
            <person name="Chen Z."/>
            <person name="Dunbar C."/>
            <person name="Freedman E."/>
            <person name="Gearin G."/>
            <person name="Goldberg J."/>
            <person name="Griggs A."/>
            <person name="Gujja S."/>
            <person name="Heiman D."/>
            <person name="Howarth C."/>
            <person name="Larson L."/>
            <person name="Lui A."/>
            <person name="MacDonald P.J.P."/>
            <person name="Montmayeur A."/>
            <person name="Murphy C."/>
            <person name="Neiman D."/>
            <person name="Pearson M."/>
            <person name="Priest M."/>
            <person name="Roberts A."/>
            <person name="Saif S."/>
            <person name="Shea T."/>
            <person name="Shenoy N."/>
            <person name="Sisk P."/>
            <person name="Stolte C."/>
            <person name="Sykes S."/>
            <person name="Wortman J."/>
            <person name="Nusbaum C."/>
            <person name="Birren B."/>
        </authorList>
    </citation>
    <scope>NUCLEOTIDE SEQUENCE [LARGE SCALE GENOMIC DNA]</scope>
    <source>
        <strain evidence="5">ATCC 700633</strain>
    </source>
</reference>
<keyword evidence="4" id="KW-0812">Transmembrane</keyword>
<evidence type="ECO:0000313" key="6">
    <source>
        <dbReference type="Proteomes" id="UP000002939"/>
    </source>
</evidence>
<reference evidence="5" key="1">
    <citation type="submission" date="2009-09" db="EMBL/GenBank/DDBJ databases">
        <authorList>
            <consortium name="The Broad Institute Genome Sequencing Platform"/>
            <person name="Ward D."/>
            <person name="Feldgarden M."/>
            <person name="Earl A."/>
            <person name="Young S.K."/>
            <person name="Zeng Q."/>
            <person name="Koehrsen M."/>
            <person name="Alvarado L."/>
            <person name="Berlin A."/>
            <person name="Bochicchio J."/>
            <person name="Borenstein D."/>
            <person name="Chapman S.B."/>
            <person name="Chen Z."/>
            <person name="Engels R."/>
            <person name="Freedman E."/>
            <person name="Gellesch M."/>
            <person name="Goldberg J."/>
            <person name="Griggs A."/>
            <person name="Gujja S."/>
            <person name="Heilman E."/>
            <person name="Heiman D."/>
            <person name="Hepburn T."/>
            <person name="Howarth C."/>
            <person name="Jen D."/>
            <person name="Larson L."/>
            <person name="Lewis B."/>
            <person name="Mehta T."/>
            <person name="Park D."/>
            <person name="Pearson M."/>
            <person name="Roberts A."/>
            <person name="Saif S."/>
            <person name="Shea T."/>
            <person name="Shenoy N."/>
            <person name="Sisk P."/>
            <person name="Stolte C."/>
            <person name="Sykes S."/>
            <person name="Thomson T."/>
            <person name="Walk T."/>
            <person name="White J."/>
            <person name="Yandava C."/>
            <person name="Sibley C.D."/>
            <person name="Field T.R."/>
            <person name="Grinwis M."/>
            <person name="Eshaghurshan C.S."/>
            <person name="Surette M.G."/>
            <person name="Haas B."/>
            <person name="Nusbaum C."/>
            <person name="Birren B."/>
        </authorList>
    </citation>
    <scope>NUCLEOTIDE SEQUENCE [LARGE SCALE GENOMIC DNA]</scope>
    <source>
        <strain evidence="5">ATCC 700633</strain>
    </source>
</reference>
<dbReference type="HOGENOM" id="CLU_1213419_0_0_9"/>
<gene>
    <name evidence="5" type="ORF">HMPREF0446_00582</name>
</gene>
<dbReference type="STRING" id="626369.HMPREF0446_00582"/>
<dbReference type="AlphaFoldDB" id="D0BKU7"/>
<evidence type="ECO:0008006" key="7">
    <source>
        <dbReference type="Google" id="ProtNLM"/>
    </source>
</evidence>
<dbReference type="OrthoDB" id="2360475at2"/>
<comment type="pathway">
    <text evidence="1">Capsule biogenesis; capsule polysaccharide biosynthesis.</text>
</comment>
<accession>D0BKU7</accession>
<feature type="transmembrane region" description="Helical" evidence="4">
    <location>
        <begin position="18"/>
        <end position="40"/>
    </location>
</feature>
<dbReference type="eggNOG" id="COG3944">
    <property type="taxonomic scope" value="Bacteria"/>
</dbReference>
<feature type="transmembrane region" description="Helical" evidence="4">
    <location>
        <begin position="176"/>
        <end position="197"/>
    </location>
</feature>
<keyword evidence="3" id="KW-0270">Exopolysaccharide synthesis</keyword>
<comment type="caution">
    <text evidence="5">The sequence shown here is derived from an EMBL/GenBank/DDBJ whole genome shotgun (WGS) entry which is preliminary data.</text>
</comment>
<keyword evidence="2" id="KW-0972">Capsule biogenesis/degradation</keyword>
<organism evidence="5 6">
    <name type="scientific">Granulicatella elegans ATCC 700633</name>
    <dbReference type="NCBI Taxonomy" id="626369"/>
    <lineage>
        <taxon>Bacteria</taxon>
        <taxon>Bacillati</taxon>
        <taxon>Bacillota</taxon>
        <taxon>Bacilli</taxon>
        <taxon>Lactobacillales</taxon>
        <taxon>Carnobacteriaceae</taxon>
        <taxon>Granulicatella</taxon>
    </lineage>
</organism>
<dbReference type="InterPro" id="IPR050445">
    <property type="entry name" value="Bact_polysacc_biosynth/exp"/>
</dbReference>
<dbReference type="PANTHER" id="PTHR32309:SF13">
    <property type="entry name" value="FERRIC ENTEROBACTIN TRANSPORT PROTEIN FEPE"/>
    <property type="match status" value="1"/>
</dbReference>
<keyword evidence="4" id="KW-1133">Transmembrane helix</keyword>
<keyword evidence="6" id="KW-1185">Reference proteome</keyword>
<evidence type="ECO:0000256" key="3">
    <source>
        <dbReference type="ARBA" id="ARBA00023169"/>
    </source>
</evidence>
<dbReference type="RefSeq" id="WP_006702856.1">
    <property type="nucleotide sequence ID" value="NZ_KI391971.1"/>
</dbReference>
<dbReference type="PANTHER" id="PTHR32309">
    <property type="entry name" value="TYROSINE-PROTEIN KINASE"/>
    <property type="match status" value="1"/>
</dbReference>
<dbReference type="EMBL" id="ACRF02000013">
    <property type="protein sequence ID" value="EEW93700.1"/>
    <property type="molecule type" value="Genomic_DNA"/>
</dbReference>
<evidence type="ECO:0000256" key="4">
    <source>
        <dbReference type="SAM" id="Phobius"/>
    </source>
</evidence>
<dbReference type="GO" id="GO:0000271">
    <property type="term" value="P:polysaccharide biosynthetic process"/>
    <property type="evidence" value="ECO:0007669"/>
    <property type="project" value="UniProtKB-KW"/>
</dbReference>
<keyword evidence="4" id="KW-0472">Membrane</keyword>
<evidence type="ECO:0000313" key="5">
    <source>
        <dbReference type="EMBL" id="EEW93700.1"/>
    </source>
</evidence>